<sequence>MDVIKEFKIRVQILGDFPIW</sequence>
<protein>
    <submittedName>
        <fullName evidence="1">Uncharacterized protein</fullName>
    </submittedName>
</protein>
<proteinExistence type="predicted"/>
<reference evidence="1" key="1">
    <citation type="submission" date="2018-02" db="EMBL/GenBank/DDBJ databases">
        <title>Rhizophora mucronata_Transcriptome.</title>
        <authorList>
            <person name="Meera S.P."/>
            <person name="Sreeshan A."/>
            <person name="Augustine A."/>
        </authorList>
    </citation>
    <scope>NUCLEOTIDE SEQUENCE</scope>
    <source>
        <tissue evidence="1">Leaf</tissue>
    </source>
</reference>
<accession>A0A2P2PFQ8</accession>
<dbReference type="EMBL" id="GGEC01073089">
    <property type="protein sequence ID" value="MBX53573.1"/>
    <property type="molecule type" value="Transcribed_RNA"/>
</dbReference>
<name>A0A2P2PFQ8_RHIMU</name>
<organism evidence="1">
    <name type="scientific">Rhizophora mucronata</name>
    <name type="common">Asiatic mangrove</name>
    <dbReference type="NCBI Taxonomy" id="61149"/>
    <lineage>
        <taxon>Eukaryota</taxon>
        <taxon>Viridiplantae</taxon>
        <taxon>Streptophyta</taxon>
        <taxon>Embryophyta</taxon>
        <taxon>Tracheophyta</taxon>
        <taxon>Spermatophyta</taxon>
        <taxon>Magnoliopsida</taxon>
        <taxon>eudicotyledons</taxon>
        <taxon>Gunneridae</taxon>
        <taxon>Pentapetalae</taxon>
        <taxon>rosids</taxon>
        <taxon>fabids</taxon>
        <taxon>Malpighiales</taxon>
        <taxon>Rhizophoraceae</taxon>
        <taxon>Rhizophora</taxon>
    </lineage>
</organism>
<evidence type="ECO:0000313" key="1">
    <source>
        <dbReference type="EMBL" id="MBX53573.1"/>
    </source>
</evidence>
<dbReference type="AlphaFoldDB" id="A0A2P2PFQ8"/>